<proteinExistence type="predicted"/>
<dbReference type="AlphaFoldDB" id="A0AAD5USH2"/>
<dbReference type="Proteomes" id="UP001212997">
    <property type="component" value="Unassembled WGS sequence"/>
</dbReference>
<dbReference type="EMBL" id="JANAWD010001583">
    <property type="protein sequence ID" value="KAJ3473067.1"/>
    <property type="molecule type" value="Genomic_DNA"/>
</dbReference>
<feature type="domain" description="DUF6589" evidence="1">
    <location>
        <begin position="18"/>
        <end position="345"/>
    </location>
</feature>
<evidence type="ECO:0000259" key="1">
    <source>
        <dbReference type="Pfam" id="PF20231"/>
    </source>
</evidence>
<sequence length="345" mass="39728">MYHLYTLHPEPDFEEGDLSRRGHFRAWVVSQTLINHGPKYFQKFKATLPHPKPIEAIPITKLQFTPFRAMDHNQSKVSGNIDAVVDMLAQAAVGDPSKLTESDLVDIREHIVIVNGDMGAFEKLLSAVERRAQEMDPVSRLQFIVFVIGLFHLKMAAADAIWRILVEPQNARKDPSSFMKILSKLHPKDSSKLVSGAKFRQQHESISHVGNLLRLDAWRTQVRKITRHQSLDEWAESKPSMDDIQNIAGSIVQNFIEGDGINIFELQNQPTDRRDQTLENAMRTHNYILLYEELTYALNAGDIGRVETLFIPWIQIFRSCGKHKYGNNMLRFMHSLYQVYPERLR</sequence>
<comment type="caution">
    <text evidence="2">The sequence shown here is derived from an EMBL/GenBank/DDBJ whole genome shotgun (WGS) entry which is preliminary data.</text>
</comment>
<dbReference type="InterPro" id="IPR046496">
    <property type="entry name" value="DUF6589"/>
</dbReference>
<gene>
    <name evidence="2" type="ORF">NLI96_g13148</name>
</gene>
<evidence type="ECO:0000313" key="3">
    <source>
        <dbReference type="Proteomes" id="UP001212997"/>
    </source>
</evidence>
<evidence type="ECO:0000313" key="2">
    <source>
        <dbReference type="EMBL" id="KAJ3473067.1"/>
    </source>
</evidence>
<name>A0AAD5USH2_9APHY</name>
<keyword evidence="3" id="KW-1185">Reference proteome</keyword>
<protein>
    <recommendedName>
        <fullName evidence="1">DUF6589 domain-containing protein</fullName>
    </recommendedName>
</protein>
<organism evidence="2 3">
    <name type="scientific">Meripilus lineatus</name>
    <dbReference type="NCBI Taxonomy" id="2056292"/>
    <lineage>
        <taxon>Eukaryota</taxon>
        <taxon>Fungi</taxon>
        <taxon>Dikarya</taxon>
        <taxon>Basidiomycota</taxon>
        <taxon>Agaricomycotina</taxon>
        <taxon>Agaricomycetes</taxon>
        <taxon>Polyporales</taxon>
        <taxon>Meripilaceae</taxon>
        <taxon>Meripilus</taxon>
    </lineage>
</organism>
<accession>A0AAD5USH2</accession>
<dbReference type="Pfam" id="PF20231">
    <property type="entry name" value="DUF6589"/>
    <property type="match status" value="1"/>
</dbReference>
<reference evidence="2" key="1">
    <citation type="submission" date="2022-07" db="EMBL/GenBank/DDBJ databases">
        <title>Genome Sequence of Physisporinus lineatus.</title>
        <authorList>
            <person name="Buettner E."/>
        </authorList>
    </citation>
    <scope>NUCLEOTIDE SEQUENCE</scope>
    <source>
        <strain evidence="2">VT162</strain>
    </source>
</reference>